<feature type="transmembrane region" description="Helical" evidence="7">
    <location>
        <begin position="337"/>
        <end position="354"/>
    </location>
</feature>
<gene>
    <name evidence="8" type="ORF">BC936DRAFT_145905</name>
</gene>
<evidence type="ECO:0000256" key="4">
    <source>
        <dbReference type="ARBA" id="ARBA00022989"/>
    </source>
</evidence>
<dbReference type="Gene3D" id="3.90.226.10">
    <property type="entry name" value="2-enoyl-CoA Hydratase, Chain A, domain 1"/>
    <property type="match status" value="1"/>
</dbReference>
<comment type="caution">
    <text evidence="8">The sequence shown here is derived from an EMBL/GenBank/DDBJ whole genome shotgun (WGS) entry which is preliminary data.</text>
</comment>
<comment type="subcellular location">
    <subcellularLocation>
        <location evidence="1">Membrane</location>
        <topology evidence="1">Multi-pass membrane protein</topology>
    </subcellularLocation>
</comment>
<evidence type="ECO:0000256" key="6">
    <source>
        <dbReference type="SAM" id="MobiDB-lite"/>
    </source>
</evidence>
<evidence type="ECO:0000256" key="3">
    <source>
        <dbReference type="ARBA" id="ARBA00022692"/>
    </source>
</evidence>
<sequence length="534" mass="58987">MPILPTTAPRYQGFATDLQGGMRRSLGSRTSSSIPLMLRRIFRFPQMDFEVHSGGTVLLVGQGGFGLGMLLTSLTHDNLHLFVSVCSLANGVPPDFATASVSTRSPALLLPCPPCWFLGVNTIYIRLTQIQEYILSQTPSVLKKKKKKKNPGLVLHHIRNEKPMGTRRSSVLGCTIVPPLSYVLCHLCAVLPLIDTMYGHGFLGIVKMMFFMVFIDFVLVGAAVASFCWLISLLIWQCVLCSCCVLYPRFTSNRFLTHTSSIHSTDQSVEWAYAFDVHCNSFFPLFLALYVVQFFFMPLLISHSWVALFVGNSMYLFAACYYSYITFLGYNGGYEDGTRTLIVGCGMLLVLLGLTPGRCRDAVIPIRVQREQPCAAIVFWQLDRTSGNRMVSVIPCPPPSPPSKQYRSPSAKASPSSPITAPSAIIPSPPSSTVLFHRQEWLDAVRWAANCDDAKVTVITGKGKYYTSGQELIPPPPPKAGETMRDVLTKQCENTKNLIAEMIRFPKLLIGAVNGNGSAPLHYVPPLKCRLIIT</sequence>
<dbReference type="PANTHER" id="PTHR12841">
    <property type="entry name" value="PROTEIN UNC-50 HOMOLOG"/>
    <property type="match status" value="1"/>
</dbReference>
<proteinExistence type="inferred from homology"/>
<evidence type="ECO:0000313" key="8">
    <source>
        <dbReference type="EMBL" id="RUP47283.1"/>
    </source>
</evidence>
<protein>
    <submittedName>
        <fullName evidence="8">Uncharacterized protein</fullName>
    </submittedName>
</protein>
<feature type="region of interest" description="Disordered" evidence="6">
    <location>
        <begin position="393"/>
        <end position="423"/>
    </location>
</feature>
<comment type="similarity">
    <text evidence="2">Belongs to the unc-50 family.</text>
</comment>
<name>A0A433D8Y1_9FUNG</name>
<evidence type="ECO:0000256" key="5">
    <source>
        <dbReference type="ARBA" id="ARBA00023136"/>
    </source>
</evidence>
<evidence type="ECO:0000256" key="1">
    <source>
        <dbReference type="ARBA" id="ARBA00004141"/>
    </source>
</evidence>
<evidence type="ECO:0000313" key="9">
    <source>
        <dbReference type="Proteomes" id="UP000268093"/>
    </source>
</evidence>
<organism evidence="8 9">
    <name type="scientific">Jimgerdemannia flammicorona</name>
    <dbReference type="NCBI Taxonomy" id="994334"/>
    <lineage>
        <taxon>Eukaryota</taxon>
        <taxon>Fungi</taxon>
        <taxon>Fungi incertae sedis</taxon>
        <taxon>Mucoromycota</taxon>
        <taxon>Mucoromycotina</taxon>
        <taxon>Endogonomycetes</taxon>
        <taxon>Endogonales</taxon>
        <taxon>Endogonaceae</taxon>
        <taxon>Jimgerdemannia</taxon>
    </lineage>
</organism>
<evidence type="ECO:0000256" key="7">
    <source>
        <dbReference type="SAM" id="Phobius"/>
    </source>
</evidence>
<feature type="compositionally biased region" description="Low complexity" evidence="6">
    <location>
        <begin position="403"/>
        <end position="423"/>
    </location>
</feature>
<feature type="transmembrane region" description="Helical" evidence="7">
    <location>
        <begin position="306"/>
        <end position="325"/>
    </location>
</feature>
<keyword evidence="9" id="KW-1185">Reference proteome</keyword>
<reference evidence="8 9" key="1">
    <citation type="journal article" date="2018" name="New Phytol.">
        <title>Phylogenomics of Endogonaceae and evolution of mycorrhizas within Mucoromycota.</title>
        <authorList>
            <person name="Chang Y."/>
            <person name="Desiro A."/>
            <person name="Na H."/>
            <person name="Sandor L."/>
            <person name="Lipzen A."/>
            <person name="Clum A."/>
            <person name="Barry K."/>
            <person name="Grigoriev I.V."/>
            <person name="Martin F.M."/>
            <person name="Stajich J.E."/>
            <person name="Smith M.E."/>
            <person name="Bonito G."/>
            <person name="Spatafora J.W."/>
        </authorList>
    </citation>
    <scope>NUCLEOTIDE SEQUENCE [LARGE SCALE GENOMIC DNA]</scope>
    <source>
        <strain evidence="8 9">GMNB39</strain>
    </source>
</reference>
<dbReference type="Proteomes" id="UP000268093">
    <property type="component" value="Unassembled WGS sequence"/>
</dbReference>
<accession>A0A433D8Y1</accession>
<dbReference type="SUPFAM" id="SSF52096">
    <property type="entry name" value="ClpP/crotonase"/>
    <property type="match status" value="1"/>
</dbReference>
<dbReference type="InterPro" id="IPR029045">
    <property type="entry name" value="ClpP/crotonase-like_dom_sf"/>
</dbReference>
<feature type="transmembrane region" description="Helical" evidence="7">
    <location>
        <begin position="282"/>
        <end position="301"/>
    </location>
</feature>
<dbReference type="AlphaFoldDB" id="A0A433D8Y1"/>
<dbReference type="OrthoDB" id="10027013at2759"/>
<keyword evidence="3 7" id="KW-0812">Transmembrane</keyword>
<dbReference type="Pfam" id="PF05216">
    <property type="entry name" value="UNC-50"/>
    <property type="match status" value="1"/>
</dbReference>
<dbReference type="EMBL" id="RBNI01004709">
    <property type="protein sequence ID" value="RUP47283.1"/>
    <property type="molecule type" value="Genomic_DNA"/>
</dbReference>
<dbReference type="PANTHER" id="PTHR12841:SF6">
    <property type="entry name" value="PROTEIN UNC-50 HOMOLOG"/>
    <property type="match status" value="1"/>
</dbReference>
<feature type="transmembrane region" description="Helical" evidence="7">
    <location>
        <begin position="200"/>
        <end position="220"/>
    </location>
</feature>
<dbReference type="InterPro" id="IPR007881">
    <property type="entry name" value="UNC-50"/>
</dbReference>
<keyword evidence="5 7" id="KW-0472">Membrane</keyword>
<keyword evidence="4 7" id="KW-1133">Transmembrane helix</keyword>
<evidence type="ECO:0000256" key="2">
    <source>
        <dbReference type="ARBA" id="ARBA00006293"/>
    </source>
</evidence>
<feature type="transmembrane region" description="Helical" evidence="7">
    <location>
        <begin position="171"/>
        <end position="194"/>
    </location>
</feature>
<dbReference type="GO" id="GO:0000139">
    <property type="term" value="C:Golgi membrane"/>
    <property type="evidence" value="ECO:0007669"/>
    <property type="project" value="TreeGrafter"/>
</dbReference>